<reference evidence="1 2" key="1">
    <citation type="submission" date="2019-07" db="EMBL/GenBank/DDBJ databases">
        <title>Whole genome shotgun sequence of Skermanella aerolata NBRC 106429.</title>
        <authorList>
            <person name="Hosoyama A."/>
            <person name="Uohara A."/>
            <person name="Ohji S."/>
            <person name="Ichikawa N."/>
        </authorList>
    </citation>
    <scope>NUCLEOTIDE SEQUENCE [LARGE SCALE GENOMIC DNA]</scope>
    <source>
        <strain evidence="1 2">NBRC 106429</strain>
    </source>
</reference>
<dbReference type="Proteomes" id="UP000321523">
    <property type="component" value="Unassembled WGS sequence"/>
</dbReference>
<proteinExistence type="predicted"/>
<evidence type="ECO:0000313" key="2">
    <source>
        <dbReference type="Proteomes" id="UP000321523"/>
    </source>
</evidence>
<comment type="caution">
    <text evidence="1">The sequence shown here is derived from an EMBL/GenBank/DDBJ whole genome shotgun (WGS) entry which is preliminary data.</text>
</comment>
<name>A0A512E2V0_9PROT</name>
<protein>
    <submittedName>
        <fullName evidence="1">Uncharacterized protein</fullName>
    </submittedName>
</protein>
<gene>
    <name evidence="1" type="ORF">SAE02_72010</name>
</gene>
<keyword evidence="2" id="KW-1185">Reference proteome</keyword>
<sequence>MEDKVSNIINDLKILASETKNLTVQRDILRIIERLSNQEEWPNEDELIRIWLRYNSDNR</sequence>
<dbReference type="AlphaFoldDB" id="A0A512E2V0"/>
<dbReference type="EMBL" id="BJYZ01000060">
    <property type="protein sequence ID" value="GEO43053.1"/>
    <property type="molecule type" value="Genomic_DNA"/>
</dbReference>
<accession>A0A512E2V0</accession>
<organism evidence="1 2">
    <name type="scientific">Skermanella aerolata</name>
    <dbReference type="NCBI Taxonomy" id="393310"/>
    <lineage>
        <taxon>Bacteria</taxon>
        <taxon>Pseudomonadati</taxon>
        <taxon>Pseudomonadota</taxon>
        <taxon>Alphaproteobacteria</taxon>
        <taxon>Rhodospirillales</taxon>
        <taxon>Azospirillaceae</taxon>
        <taxon>Skermanella</taxon>
    </lineage>
</organism>
<evidence type="ECO:0000313" key="1">
    <source>
        <dbReference type="EMBL" id="GEO43053.1"/>
    </source>
</evidence>